<feature type="domain" description="ChrR-like cupin" evidence="1">
    <location>
        <begin position="21"/>
        <end position="108"/>
    </location>
</feature>
<comment type="caution">
    <text evidence="2">The sequence shown here is derived from an EMBL/GenBank/DDBJ whole genome shotgun (WGS) entry which is preliminary data.</text>
</comment>
<keyword evidence="3" id="KW-1185">Reference proteome</keyword>
<evidence type="ECO:0000313" key="2">
    <source>
        <dbReference type="EMBL" id="TWD81685.1"/>
    </source>
</evidence>
<dbReference type="OrthoDB" id="9801227at2"/>
<proteinExistence type="predicted"/>
<dbReference type="EMBL" id="VIVK01000001">
    <property type="protein sequence ID" value="TWD81685.1"/>
    <property type="molecule type" value="Genomic_DNA"/>
</dbReference>
<organism evidence="2 3">
    <name type="scientific">Kribbella amoyensis</name>
    <dbReference type="NCBI Taxonomy" id="996641"/>
    <lineage>
        <taxon>Bacteria</taxon>
        <taxon>Bacillati</taxon>
        <taxon>Actinomycetota</taxon>
        <taxon>Actinomycetes</taxon>
        <taxon>Propionibacteriales</taxon>
        <taxon>Kribbellaceae</taxon>
        <taxon>Kribbella</taxon>
    </lineage>
</organism>
<evidence type="ECO:0000313" key="3">
    <source>
        <dbReference type="Proteomes" id="UP000318380"/>
    </source>
</evidence>
<dbReference type="Gene3D" id="2.60.120.10">
    <property type="entry name" value="Jelly Rolls"/>
    <property type="match status" value="1"/>
</dbReference>
<name>A0A561BS24_9ACTN</name>
<dbReference type="RefSeq" id="WP_145806719.1">
    <property type="nucleotide sequence ID" value="NZ_VIVK01000001.1"/>
</dbReference>
<dbReference type="InterPro" id="IPR014710">
    <property type="entry name" value="RmlC-like_jellyroll"/>
</dbReference>
<protein>
    <submittedName>
        <fullName evidence="2">ChrR-like protein with cupin domain</fullName>
    </submittedName>
</protein>
<dbReference type="Pfam" id="PF12973">
    <property type="entry name" value="Cupin_7"/>
    <property type="match status" value="1"/>
</dbReference>
<dbReference type="InterPro" id="IPR011051">
    <property type="entry name" value="RmlC_Cupin_sf"/>
</dbReference>
<sequence>MTDPATDAVPPLSNEPDAVVIDDVEPTTVTTGIVRRGLPSSGDVLARVFDLAPGVTWPEVDVHDRDELIYVISGALQDHGRNYTAGTYLHYRAGSKHQPSTDVGVRILVFGPAHA</sequence>
<reference evidence="2 3" key="1">
    <citation type="submission" date="2019-06" db="EMBL/GenBank/DDBJ databases">
        <title>Sequencing the genomes of 1000 actinobacteria strains.</title>
        <authorList>
            <person name="Klenk H.-P."/>
        </authorList>
    </citation>
    <scope>NUCLEOTIDE SEQUENCE [LARGE SCALE GENOMIC DNA]</scope>
    <source>
        <strain evidence="2 3">DSM 24683</strain>
    </source>
</reference>
<dbReference type="Proteomes" id="UP000318380">
    <property type="component" value="Unassembled WGS sequence"/>
</dbReference>
<dbReference type="InterPro" id="IPR025979">
    <property type="entry name" value="ChrR-like_cupin_dom"/>
</dbReference>
<dbReference type="SUPFAM" id="SSF51182">
    <property type="entry name" value="RmlC-like cupins"/>
    <property type="match status" value="1"/>
</dbReference>
<evidence type="ECO:0000259" key="1">
    <source>
        <dbReference type="Pfam" id="PF12973"/>
    </source>
</evidence>
<gene>
    <name evidence="2" type="ORF">FB561_2806</name>
</gene>
<dbReference type="AlphaFoldDB" id="A0A561BS24"/>
<accession>A0A561BS24</accession>